<evidence type="ECO:0000313" key="6">
    <source>
        <dbReference type="EMBL" id="SDN51642.1"/>
    </source>
</evidence>
<dbReference type="PANTHER" id="PTHR43156:SF2">
    <property type="entry name" value="STAGE II SPORULATION PROTEIN E"/>
    <property type="match status" value="1"/>
</dbReference>
<evidence type="ECO:0000256" key="3">
    <source>
        <dbReference type="SAM" id="MobiDB-lite"/>
    </source>
</evidence>
<evidence type="ECO:0000256" key="1">
    <source>
        <dbReference type="ARBA" id="ARBA00022801"/>
    </source>
</evidence>
<keyword evidence="1" id="KW-0378">Hydrolase</keyword>
<evidence type="ECO:0000313" key="7">
    <source>
        <dbReference type="Proteomes" id="UP000199341"/>
    </source>
</evidence>
<evidence type="ECO:0000259" key="4">
    <source>
        <dbReference type="SMART" id="SM00065"/>
    </source>
</evidence>
<dbReference type="Pfam" id="PF13185">
    <property type="entry name" value="GAF_2"/>
    <property type="match status" value="1"/>
</dbReference>
<dbReference type="InterPro" id="IPR052016">
    <property type="entry name" value="Bact_Sigma-Reg"/>
</dbReference>
<feature type="region of interest" description="Disordered" evidence="3">
    <location>
        <begin position="1"/>
        <end position="94"/>
    </location>
</feature>
<gene>
    <name evidence="6" type="ORF">SAMN05216259_104383</name>
</gene>
<protein>
    <submittedName>
        <fullName evidence="6">Serine phosphatase RsbU, regulator of sigma subunit</fullName>
    </submittedName>
</protein>
<dbReference type="AlphaFoldDB" id="A0A1H0C1C9"/>
<dbReference type="PANTHER" id="PTHR43156">
    <property type="entry name" value="STAGE II SPORULATION PROTEIN E-RELATED"/>
    <property type="match status" value="1"/>
</dbReference>
<dbReference type="SMART" id="SM00331">
    <property type="entry name" value="PP2C_SIG"/>
    <property type="match status" value="1"/>
</dbReference>
<feature type="region of interest" description="Disordered" evidence="3">
    <location>
        <begin position="474"/>
        <end position="493"/>
    </location>
</feature>
<dbReference type="InterPro" id="IPR029016">
    <property type="entry name" value="GAF-like_dom_sf"/>
</dbReference>
<dbReference type="InterPro" id="IPR036457">
    <property type="entry name" value="PPM-type-like_dom_sf"/>
</dbReference>
<dbReference type="EMBL" id="FNIE01000004">
    <property type="protein sequence ID" value="SDN51642.1"/>
    <property type="molecule type" value="Genomic_DNA"/>
</dbReference>
<accession>A0A1H0C1C9</accession>
<feature type="domain" description="PPM-type phosphatase" evidence="5">
    <location>
        <begin position="579"/>
        <end position="804"/>
    </location>
</feature>
<evidence type="ECO:0000259" key="5">
    <source>
        <dbReference type="SMART" id="SM00331"/>
    </source>
</evidence>
<keyword evidence="2" id="KW-0175">Coiled coil</keyword>
<dbReference type="SMART" id="SM00065">
    <property type="entry name" value="GAF"/>
    <property type="match status" value="1"/>
</dbReference>
<dbReference type="Proteomes" id="UP000199341">
    <property type="component" value="Unassembled WGS sequence"/>
</dbReference>
<dbReference type="InterPro" id="IPR035965">
    <property type="entry name" value="PAS-like_dom_sf"/>
</dbReference>
<feature type="coiled-coil region" evidence="2">
    <location>
        <begin position="375"/>
        <end position="409"/>
    </location>
</feature>
<dbReference type="STRING" id="310781.SAMN05216259_104383"/>
<dbReference type="SUPFAM" id="SSF55781">
    <property type="entry name" value="GAF domain-like"/>
    <property type="match status" value="2"/>
</dbReference>
<dbReference type="InterPro" id="IPR001932">
    <property type="entry name" value="PPM-type_phosphatase-like_dom"/>
</dbReference>
<dbReference type="Pfam" id="PF07228">
    <property type="entry name" value="SpoIIE"/>
    <property type="match status" value="1"/>
</dbReference>
<dbReference type="InterPro" id="IPR003018">
    <property type="entry name" value="GAF"/>
</dbReference>
<dbReference type="RefSeq" id="WP_245771331.1">
    <property type="nucleotide sequence ID" value="NZ_FNIE01000004.1"/>
</dbReference>
<dbReference type="Gene3D" id="3.30.450.20">
    <property type="entry name" value="PAS domain"/>
    <property type="match status" value="1"/>
</dbReference>
<dbReference type="Pfam" id="PF08448">
    <property type="entry name" value="PAS_4"/>
    <property type="match status" value="1"/>
</dbReference>
<sequence length="809" mass="84620">MTARTAHGSRGPEGRSARRPAPGASTGPGASPEPHEMPGDVPADMGYDASGEPPVEIPLDVPLDLASAESHGRDGAGSSGPDTSRARSPAPLAGIDADAPDALFGRSTAVLALLEGPEHRLLVANHAFHKVFGTGPSAVGSPLARSMPEPAGRHLLALLDQVYRSGAPRSGQDLPVRLECGGRSTEAYLDLTVEPRRDAGGRVLGVRVLGIDTTPLKHTQALAAEQRALLEQIARHAPVQEVLDALTRVIEELAPGVLASVLLADPDGTHLRHGAAPSLPRFYNDAMDGIAIGEGMGSCGTAAHRREPVVVADIAADPFWNGYHEVARRAGVASCWSTPILSASGELLGTFALYHRVPHTPDAADLALSASFARIAGLAVERHRAEEARAQAEEKEKAAREDLAFLLEAGTALTRDLDYEQTLQHLARLCVPGLAPVCVIDAVSGGRLRRIAAVAADGRQQDLLASGGHGVGAVVGSGDRNEPEATRIGRGAPPVPGHWQALDVSGHVRIPLRERARTYGTLTLLSTGADVLDWRRIALAEELAHRASTVARNARQYHDRARLAHDLQAGLLLTDMPELPGGELAAYYRPAGEGLDIGGDFYDVFPLPGDRWAFMIGDVCGRGALAATITALVRHTARAVAPLLPDPVAVTAAINKALLDRAPGGAGGDFVTLVYGHLAPRPDHLAIDLVRAGHVMPVHHRPGRDPTQLATAGMLLGAFPDAAPEPFGLPLLPGESLVLTTDGITEARDRTGAEFGDDGITRALAAPPPPAAAREVLAALIRAVTHHTSGVPTDDDQAVLILTARPPSL</sequence>
<reference evidence="6 7" key="1">
    <citation type="submission" date="2016-10" db="EMBL/GenBank/DDBJ databases">
        <authorList>
            <person name="de Groot N.N."/>
        </authorList>
    </citation>
    <scope>NUCLEOTIDE SEQUENCE [LARGE SCALE GENOMIC DNA]</scope>
    <source>
        <strain evidence="6 7">CGMCC 4.2022</strain>
    </source>
</reference>
<proteinExistence type="predicted"/>
<evidence type="ECO:0000256" key="2">
    <source>
        <dbReference type="SAM" id="Coils"/>
    </source>
</evidence>
<dbReference type="GO" id="GO:0016791">
    <property type="term" value="F:phosphatase activity"/>
    <property type="evidence" value="ECO:0007669"/>
    <property type="project" value="TreeGrafter"/>
</dbReference>
<dbReference type="Gene3D" id="3.60.40.10">
    <property type="entry name" value="PPM-type phosphatase domain"/>
    <property type="match status" value="1"/>
</dbReference>
<dbReference type="SUPFAM" id="SSF55785">
    <property type="entry name" value="PYP-like sensor domain (PAS domain)"/>
    <property type="match status" value="1"/>
</dbReference>
<organism evidence="6 7">
    <name type="scientific">Actinacidiphila guanduensis</name>
    <dbReference type="NCBI Taxonomy" id="310781"/>
    <lineage>
        <taxon>Bacteria</taxon>
        <taxon>Bacillati</taxon>
        <taxon>Actinomycetota</taxon>
        <taxon>Actinomycetes</taxon>
        <taxon>Kitasatosporales</taxon>
        <taxon>Streptomycetaceae</taxon>
        <taxon>Actinacidiphila</taxon>
    </lineage>
</organism>
<dbReference type="InterPro" id="IPR013656">
    <property type="entry name" value="PAS_4"/>
</dbReference>
<name>A0A1H0C1C9_9ACTN</name>
<feature type="domain" description="GAF" evidence="4">
    <location>
        <begin position="238"/>
        <end position="390"/>
    </location>
</feature>
<dbReference type="Gene3D" id="3.30.450.40">
    <property type="match status" value="2"/>
</dbReference>
<keyword evidence="7" id="KW-1185">Reference proteome</keyword>